<protein>
    <submittedName>
        <fullName evidence="2">DNA damage tolerance protein RHC31</fullName>
    </submittedName>
</protein>
<dbReference type="PANTHER" id="PTHR10953:SF162">
    <property type="entry name" value="SUMO-ACTIVATING ENZYME SUBUNIT 1"/>
    <property type="match status" value="1"/>
</dbReference>
<dbReference type="VEuPathDB" id="FungiDB:B1J91_G09889g"/>
<dbReference type="Pfam" id="PF00899">
    <property type="entry name" value="ThiF"/>
    <property type="match status" value="1"/>
</dbReference>
<dbReference type="VEuPathDB" id="FungiDB:GVI51_G09735"/>
<gene>
    <name evidence="2" type="ORF">AO440_001890</name>
</gene>
<dbReference type="VEuPathDB" id="FungiDB:GWK60_G09603"/>
<dbReference type="GO" id="GO:0005829">
    <property type="term" value="C:cytosol"/>
    <property type="evidence" value="ECO:0007669"/>
    <property type="project" value="EnsemblFungi"/>
</dbReference>
<accession>A0A0W0D6B3</accession>
<reference evidence="2 3" key="1">
    <citation type="submission" date="2015-10" db="EMBL/GenBank/DDBJ databases">
        <title>Draft genomes sequences of Candida glabrata isolates 1A, 1B, 2A, 2B, 3A and 3B.</title>
        <authorList>
            <person name="Haavelsrud O.E."/>
            <person name="Gaustad P."/>
        </authorList>
    </citation>
    <scope>NUCLEOTIDE SEQUENCE [LARGE SCALE GENOMIC DNA]</scope>
    <source>
        <strain evidence="2">910700640</strain>
    </source>
</reference>
<dbReference type="GO" id="GO:0031510">
    <property type="term" value="C:SUMO activating enzyme complex"/>
    <property type="evidence" value="ECO:0007669"/>
    <property type="project" value="EnsemblFungi"/>
</dbReference>
<dbReference type="VEuPathDB" id="FungiDB:CAGL0G09889g"/>
<dbReference type="InterPro" id="IPR045886">
    <property type="entry name" value="ThiF/MoeB/HesA"/>
</dbReference>
<name>A0A0W0D6B3_CANGB</name>
<dbReference type="Gene3D" id="3.40.50.720">
    <property type="entry name" value="NAD(P)-binding Rossmann-like Domain"/>
    <property type="match status" value="1"/>
</dbReference>
<feature type="domain" description="THIF-type NAD/FAD binding fold" evidence="1">
    <location>
        <begin position="12"/>
        <end position="333"/>
    </location>
</feature>
<dbReference type="AlphaFoldDB" id="A0A0W0D6B3"/>
<dbReference type="InterPro" id="IPR035985">
    <property type="entry name" value="Ubiquitin-activating_enz"/>
</dbReference>
<evidence type="ECO:0000313" key="3">
    <source>
        <dbReference type="Proteomes" id="UP000054886"/>
    </source>
</evidence>
<dbReference type="InterPro" id="IPR000594">
    <property type="entry name" value="ThiF_NAD_FAD-bd"/>
</dbReference>
<evidence type="ECO:0000259" key="1">
    <source>
        <dbReference type="Pfam" id="PF00899"/>
    </source>
</evidence>
<organism evidence="2 3">
    <name type="scientific">Candida glabrata</name>
    <name type="common">Yeast</name>
    <name type="synonym">Torulopsis glabrata</name>
    <dbReference type="NCBI Taxonomy" id="5478"/>
    <lineage>
        <taxon>Eukaryota</taxon>
        <taxon>Fungi</taxon>
        <taxon>Dikarya</taxon>
        <taxon>Ascomycota</taxon>
        <taxon>Saccharomycotina</taxon>
        <taxon>Saccharomycetes</taxon>
        <taxon>Saccharomycetales</taxon>
        <taxon>Saccharomycetaceae</taxon>
        <taxon>Nakaseomyces</taxon>
    </lineage>
</organism>
<dbReference type="GO" id="GO:0016925">
    <property type="term" value="P:protein sumoylation"/>
    <property type="evidence" value="ECO:0007669"/>
    <property type="project" value="EnsemblFungi"/>
</dbReference>
<proteinExistence type="predicted"/>
<dbReference type="Proteomes" id="UP000054886">
    <property type="component" value="Unassembled WGS sequence"/>
</dbReference>
<dbReference type="CDD" id="cd01492">
    <property type="entry name" value="Aos1_SUMO"/>
    <property type="match status" value="1"/>
</dbReference>
<dbReference type="GO" id="GO:0019948">
    <property type="term" value="F:SUMO activating enzyme activity"/>
    <property type="evidence" value="ECO:0007669"/>
    <property type="project" value="EnsemblFungi"/>
</dbReference>
<dbReference type="SUPFAM" id="SSF69572">
    <property type="entry name" value="Activating enzymes of the ubiquitin-like proteins"/>
    <property type="match status" value="1"/>
</dbReference>
<comment type="caution">
    <text evidence="2">The sequence shown here is derived from an EMBL/GenBank/DDBJ whole genome shotgun (WGS) entry which is preliminary data.</text>
</comment>
<dbReference type="PANTHER" id="PTHR10953">
    <property type="entry name" value="UBIQUITIN-ACTIVATING ENZYME E1"/>
    <property type="match status" value="1"/>
</dbReference>
<evidence type="ECO:0000313" key="2">
    <source>
        <dbReference type="EMBL" id="KTB06212.1"/>
    </source>
</evidence>
<sequence length="336" mass="37768">MEKLSEDEIALYDRQIRLWGLAAQTNMRIAKVLLVNTGSIGTEVAKNIVLSGIGHLTVLDSHIVNETDLGSQFFLTANDVGKKRVEAVSDRLQDMNPRVNLVFDSADLKSKTDDFYKQFNIIIGTELDFFQRESLNSKCRALNIPLYLTGSNGMFAYIFVDLISFDAVDEKIHGNTSGVKLGSISERREIIKIDEREDDDRVMDIITTRNTYLPLSSILKSATLNGLLTNKQKKRATNILPLTFTQLKLTNPTNTEQFKEELLKTCKQLGLEFTTIKDDYLEQFIKQQGVEFTPVASVIGGAVAQDVINILGKRQSPLNNFIVFDGITLDMPIFEF</sequence>
<dbReference type="EMBL" id="LLZZ01000110">
    <property type="protein sequence ID" value="KTB06212.1"/>
    <property type="molecule type" value="Genomic_DNA"/>
</dbReference>